<dbReference type="SUPFAM" id="SSF56112">
    <property type="entry name" value="Protein kinase-like (PK-like)"/>
    <property type="match status" value="1"/>
</dbReference>
<dbReference type="InterPro" id="IPR050117">
    <property type="entry name" value="MAPK"/>
</dbReference>
<dbReference type="InterPro" id="IPR008271">
    <property type="entry name" value="Ser/Thr_kinase_AS"/>
</dbReference>
<evidence type="ECO:0000256" key="1">
    <source>
        <dbReference type="ARBA" id="ARBA00022527"/>
    </source>
</evidence>
<keyword evidence="8" id="KW-0460">Magnesium</keyword>
<dbReference type="RefSeq" id="XP_044555886.1">
    <property type="nucleotide sequence ID" value="XM_044693319.1"/>
</dbReference>
<dbReference type="SMART" id="SM00220">
    <property type="entry name" value="S_TKc"/>
    <property type="match status" value="1"/>
</dbReference>
<dbReference type="GO" id="GO:0005524">
    <property type="term" value="F:ATP binding"/>
    <property type="evidence" value="ECO:0007669"/>
    <property type="project" value="UniProtKB-UniRule"/>
</dbReference>
<reference evidence="11 12" key="1">
    <citation type="journal article" date="2018" name="BMC Genomics">
        <title>The genome of Naegleria lovaniensis, the basis for a comparative approach to unravel pathogenicity factors of the human pathogenic amoeba N. fowleri.</title>
        <authorList>
            <person name="Liechti N."/>
            <person name="Schurch N."/>
            <person name="Bruggmann R."/>
            <person name="Wittwer M."/>
        </authorList>
    </citation>
    <scope>NUCLEOTIDE SEQUENCE [LARGE SCALE GENOMIC DNA]</scope>
    <source>
        <strain evidence="11 12">ATCC 30569</strain>
    </source>
</reference>
<comment type="catalytic activity">
    <reaction evidence="8">
        <text>L-threonyl-[protein] + ATP = O-phospho-L-threonyl-[protein] + ADP + H(+)</text>
        <dbReference type="Rhea" id="RHEA:46608"/>
        <dbReference type="Rhea" id="RHEA-COMP:11060"/>
        <dbReference type="Rhea" id="RHEA-COMP:11605"/>
        <dbReference type="ChEBI" id="CHEBI:15378"/>
        <dbReference type="ChEBI" id="CHEBI:30013"/>
        <dbReference type="ChEBI" id="CHEBI:30616"/>
        <dbReference type="ChEBI" id="CHEBI:61977"/>
        <dbReference type="ChEBI" id="CHEBI:456216"/>
        <dbReference type="EC" id="2.7.11.24"/>
    </reaction>
</comment>
<proteinExistence type="inferred from homology"/>
<evidence type="ECO:0000313" key="11">
    <source>
        <dbReference type="EMBL" id="KAG2393992.1"/>
    </source>
</evidence>
<protein>
    <recommendedName>
        <fullName evidence="8">Mitogen-activated protein kinase</fullName>
        <ecNumber evidence="8">2.7.11.24</ecNumber>
    </recommendedName>
</protein>
<comment type="caution">
    <text evidence="11">The sequence shown here is derived from an EMBL/GenBank/DDBJ whole genome shotgun (WGS) entry which is preliminary data.</text>
</comment>
<feature type="domain" description="Protein kinase" evidence="10">
    <location>
        <begin position="38"/>
        <end position="324"/>
    </location>
</feature>
<dbReference type="EC" id="2.7.11.24" evidence="8"/>
<dbReference type="Pfam" id="PF00069">
    <property type="entry name" value="Pkinase"/>
    <property type="match status" value="1"/>
</dbReference>
<dbReference type="Proteomes" id="UP000816034">
    <property type="component" value="Unassembled WGS sequence"/>
</dbReference>
<comment type="cofactor">
    <cofactor evidence="8">
        <name>Mg(2+)</name>
        <dbReference type="ChEBI" id="CHEBI:18420"/>
    </cofactor>
</comment>
<dbReference type="PROSITE" id="PS00108">
    <property type="entry name" value="PROTEIN_KINASE_ST"/>
    <property type="match status" value="1"/>
</dbReference>
<keyword evidence="12" id="KW-1185">Reference proteome</keyword>
<sequence>MSQSNLLATTTSSNHHHQQHRKKIYTVDGTVFEVDDHYSIIKPIGYGAYGFVCSGIDKNTNEKVAIKKVPKVFQDLVDGKRILREIELLKTFRHANIISVKDVMTIPDKNTFNDVYIVNELMDTDLYQVIKSKQELSTEHIQYFAYQILRGLKYIHSSNVLHRDLKPSNILVNENCDVKICDLGLARGFDDHSEMTEYVVTRWYRAPELVLMCKEYNYAIDIWSVGCILAELIERRPIFPGKDYIDQINLITDALGTPNEEDMEHVKHSEARRYIRNLPKKKPIPFKQLFPKAKKEELDILSKMLQFNPKKRISAEEALAHPYFASLHDPKDEPSSNISFSFKYENVDITEPELRDSLYALACYYHPEMLQRK</sequence>
<keyword evidence="3 6" id="KW-0547">Nucleotide-binding</keyword>
<evidence type="ECO:0000256" key="4">
    <source>
        <dbReference type="ARBA" id="ARBA00022777"/>
    </source>
</evidence>
<dbReference type="InterPro" id="IPR011009">
    <property type="entry name" value="Kinase-like_dom_sf"/>
</dbReference>
<evidence type="ECO:0000256" key="8">
    <source>
        <dbReference type="RuleBase" id="RU361165"/>
    </source>
</evidence>
<evidence type="ECO:0000259" key="10">
    <source>
        <dbReference type="PROSITE" id="PS50011"/>
    </source>
</evidence>
<evidence type="ECO:0000256" key="9">
    <source>
        <dbReference type="SAM" id="MobiDB-lite"/>
    </source>
</evidence>
<dbReference type="PROSITE" id="PS50011">
    <property type="entry name" value="PROTEIN_KINASE_DOM"/>
    <property type="match status" value="1"/>
</dbReference>
<evidence type="ECO:0000256" key="2">
    <source>
        <dbReference type="ARBA" id="ARBA00022679"/>
    </source>
</evidence>
<evidence type="ECO:0000256" key="5">
    <source>
        <dbReference type="ARBA" id="ARBA00022840"/>
    </source>
</evidence>
<feature type="compositionally biased region" description="Polar residues" evidence="9">
    <location>
        <begin position="1"/>
        <end position="13"/>
    </location>
</feature>
<feature type="region of interest" description="Disordered" evidence="9">
    <location>
        <begin position="1"/>
        <end position="20"/>
    </location>
</feature>
<dbReference type="InterPro" id="IPR017441">
    <property type="entry name" value="Protein_kinase_ATP_BS"/>
</dbReference>
<dbReference type="Gene3D" id="3.30.200.20">
    <property type="entry name" value="Phosphorylase Kinase, domain 1"/>
    <property type="match status" value="1"/>
</dbReference>
<dbReference type="GO" id="GO:0004707">
    <property type="term" value="F:MAP kinase activity"/>
    <property type="evidence" value="ECO:0007669"/>
    <property type="project" value="UniProtKB-EC"/>
</dbReference>
<organism evidence="11 12">
    <name type="scientific">Naegleria lovaniensis</name>
    <name type="common">Amoeba</name>
    <dbReference type="NCBI Taxonomy" id="51637"/>
    <lineage>
        <taxon>Eukaryota</taxon>
        <taxon>Discoba</taxon>
        <taxon>Heterolobosea</taxon>
        <taxon>Tetramitia</taxon>
        <taxon>Eutetramitia</taxon>
        <taxon>Vahlkampfiidae</taxon>
        <taxon>Naegleria</taxon>
    </lineage>
</organism>
<feature type="binding site" evidence="6">
    <location>
        <position position="68"/>
    </location>
    <ligand>
        <name>ATP</name>
        <dbReference type="ChEBI" id="CHEBI:30616"/>
    </ligand>
</feature>
<evidence type="ECO:0000313" key="12">
    <source>
        <dbReference type="Proteomes" id="UP000816034"/>
    </source>
</evidence>
<dbReference type="PROSITE" id="PS00107">
    <property type="entry name" value="PROTEIN_KINASE_ATP"/>
    <property type="match status" value="1"/>
</dbReference>
<dbReference type="PROSITE" id="PS01351">
    <property type="entry name" value="MAPK"/>
    <property type="match status" value="1"/>
</dbReference>
<keyword evidence="4 8" id="KW-0418">Kinase</keyword>
<keyword evidence="2 8" id="KW-0808">Transferase</keyword>
<dbReference type="AlphaFoldDB" id="A0AA88H873"/>
<evidence type="ECO:0000256" key="7">
    <source>
        <dbReference type="RuleBase" id="RU000304"/>
    </source>
</evidence>
<keyword evidence="5 6" id="KW-0067">ATP-binding</keyword>
<dbReference type="Gene3D" id="1.10.510.10">
    <property type="entry name" value="Transferase(Phosphotransferase) domain 1"/>
    <property type="match status" value="1"/>
</dbReference>
<dbReference type="EMBL" id="PYSW02000001">
    <property type="protein sequence ID" value="KAG2393992.1"/>
    <property type="molecule type" value="Genomic_DNA"/>
</dbReference>
<dbReference type="GeneID" id="68096211"/>
<comment type="similarity">
    <text evidence="8">Belongs to the protein kinase superfamily. Ser/Thr protein kinase family. MAP kinase subfamily.</text>
</comment>
<evidence type="ECO:0000256" key="6">
    <source>
        <dbReference type="PROSITE-ProRule" id="PRU10141"/>
    </source>
</evidence>
<dbReference type="FunFam" id="1.10.510.10:FF:000013">
    <property type="entry name" value="Mitogen-activated protein kinase"/>
    <property type="match status" value="1"/>
</dbReference>
<accession>A0AA88H873</accession>
<dbReference type="InterPro" id="IPR003527">
    <property type="entry name" value="MAP_kinase_CS"/>
</dbReference>
<dbReference type="InterPro" id="IPR000719">
    <property type="entry name" value="Prot_kinase_dom"/>
</dbReference>
<dbReference type="FunFam" id="3.30.200.20:FF:000046">
    <property type="entry name" value="Mitogen-activated protein kinase"/>
    <property type="match status" value="1"/>
</dbReference>
<comment type="activity regulation">
    <text evidence="8">Activated by threonine and tyrosine phosphorylation.</text>
</comment>
<dbReference type="CDD" id="cd07834">
    <property type="entry name" value="STKc_MAPK"/>
    <property type="match status" value="1"/>
</dbReference>
<evidence type="ECO:0000256" key="3">
    <source>
        <dbReference type="ARBA" id="ARBA00022741"/>
    </source>
</evidence>
<dbReference type="PANTHER" id="PTHR24055">
    <property type="entry name" value="MITOGEN-ACTIVATED PROTEIN KINASE"/>
    <property type="match status" value="1"/>
</dbReference>
<gene>
    <name evidence="11" type="ORF">C9374_003756</name>
</gene>
<name>A0AA88H873_NAELO</name>
<keyword evidence="1 7" id="KW-0723">Serine/threonine-protein kinase</keyword>